<keyword evidence="1" id="KW-0472">Membrane</keyword>
<keyword evidence="3" id="KW-1185">Reference proteome</keyword>
<evidence type="ECO:0000256" key="1">
    <source>
        <dbReference type="SAM" id="Phobius"/>
    </source>
</evidence>
<comment type="caution">
    <text evidence="2">The sequence shown here is derived from an EMBL/GenBank/DDBJ whole genome shotgun (WGS) entry which is preliminary data.</text>
</comment>
<evidence type="ECO:0000313" key="3">
    <source>
        <dbReference type="Proteomes" id="UP000031408"/>
    </source>
</evidence>
<keyword evidence="1" id="KW-0812">Transmembrane</keyword>
<dbReference type="OrthoDB" id="680404at2"/>
<dbReference type="AlphaFoldDB" id="A0A0C1IFS8"/>
<accession>A0A0C1IFS8</accession>
<proteinExistence type="predicted"/>
<organism evidence="2 3">
    <name type="scientific">Flavihumibacter solisilvae</name>
    <dbReference type="NCBI Taxonomy" id="1349421"/>
    <lineage>
        <taxon>Bacteria</taxon>
        <taxon>Pseudomonadati</taxon>
        <taxon>Bacteroidota</taxon>
        <taxon>Chitinophagia</taxon>
        <taxon>Chitinophagales</taxon>
        <taxon>Chitinophagaceae</taxon>
        <taxon>Flavihumibacter</taxon>
    </lineage>
</organism>
<name>A0A0C1IFS8_9BACT</name>
<dbReference type="EMBL" id="JSVC01000024">
    <property type="protein sequence ID" value="KIC92995.1"/>
    <property type="molecule type" value="Genomic_DNA"/>
</dbReference>
<sequence>MKKNISLWILFIEIVAIAVLHANKDNSDKIKDILLKRNQSGFIKATPINPAPATPMTVRN</sequence>
<dbReference type="RefSeq" id="WP_039143060.1">
    <property type="nucleotide sequence ID" value="NZ_JSVC01000024.1"/>
</dbReference>
<gene>
    <name evidence="2" type="ORF">OI18_19790</name>
</gene>
<dbReference type="Proteomes" id="UP000031408">
    <property type="component" value="Unassembled WGS sequence"/>
</dbReference>
<protein>
    <submittedName>
        <fullName evidence="2">Uncharacterized protein</fullName>
    </submittedName>
</protein>
<feature type="transmembrane region" description="Helical" evidence="1">
    <location>
        <begin position="6"/>
        <end position="23"/>
    </location>
</feature>
<evidence type="ECO:0000313" key="2">
    <source>
        <dbReference type="EMBL" id="KIC92995.1"/>
    </source>
</evidence>
<reference evidence="2 3" key="1">
    <citation type="submission" date="2014-11" db="EMBL/GenBank/DDBJ databases">
        <title>Genome sequence of Flavihumibacter solisilvae 3-3.</title>
        <authorList>
            <person name="Zhou G."/>
            <person name="Li M."/>
            <person name="Wang G."/>
        </authorList>
    </citation>
    <scope>NUCLEOTIDE SEQUENCE [LARGE SCALE GENOMIC DNA]</scope>
    <source>
        <strain evidence="2 3">3-3</strain>
    </source>
</reference>
<keyword evidence="1" id="KW-1133">Transmembrane helix</keyword>